<comment type="caution">
    <text evidence="2">The sequence shown here is derived from an EMBL/GenBank/DDBJ whole genome shotgun (WGS) entry which is preliminary data.</text>
</comment>
<evidence type="ECO:0000313" key="3">
    <source>
        <dbReference type="Proteomes" id="UP000187283"/>
    </source>
</evidence>
<keyword evidence="3" id="KW-1185">Reference proteome</keyword>
<feature type="compositionally biased region" description="Pro residues" evidence="1">
    <location>
        <begin position="1"/>
        <end position="15"/>
    </location>
</feature>
<reference evidence="2 3" key="1">
    <citation type="submission" date="2017-01" db="EMBL/GenBank/DDBJ databases">
        <authorList>
            <person name="Mah S.A."/>
            <person name="Swanson W.J."/>
            <person name="Moy G.W."/>
            <person name="Vacquier V.D."/>
        </authorList>
    </citation>
    <scope>NUCLEOTIDE SEQUENCE [LARGE SCALE GENOMIC DNA]</scope>
    <source>
        <strain evidence="2 3">GSMNP</strain>
    </source>
</reference>
<dbReference type="Proteomes" id="UP000187283">
    <property type="component" value="Unassembled WGS sequence"/>
</dbReference>
<proteinExistence type="predicted"/>
<feature type="non-terminal residue" evidence="2">
    <location>
        <position position="1"/>
    </location>
</feature>
<gene>
    <name evidence="2" type="ORF">AYI70_g12312</name>
</gene>
<protein>
    <submittedName>
        <fullName evidence="2">Uncharacterized protein</fullName>
    </submittedName>
</protein>
<dbReference type="PRINTS" id="PR01217">
    <property type="entry name" value="PRICHEXTENSN"/>
</dbReference>
<feature type="compositionally biased region" description="Pro residues" evidence="1">
    <location>
        <begin position="118"/>
        <end position="128"/>
    </location>
</feature>
<feature type="compositionally biased region" description="Pro residues" evidence="1">
    <location>
        <begin position="46"/>
        <end position="63"/>
    </location>
</feature>
<feature type="region of interest" description="Disordered" evidence="1">
    <location>
        <begin position="1"/>
        <end position="63"/>
    </location>
</feature>
<sequence length="515" mass="55229">PPPQPQPQPQKPPQPKASGPLLISPHDLPTGKTNVEVKVDVSKAAPPQPKPPAQPAKPAPAPAPAPSHKCSGSCCCCPEFPKPVVPNSCSEVHYHYHLNTSCSCNKAPPKPEPKPEPKPTPPPPPPPPPKPKCYRIFPVFKQIDCPAKIPGDSDWLPETKVYKSAANYMVHVFLPSTKKADIAANAILADLLDSCKTLLVHGTAYYHSHCSSTSFTASASAAHSCECSLVVPMPFSKSFALPANTKLDMISATFQAEVLSDLVSLHKFPDHMLTKLGDVQRIRHRAQWLSLSPSSPQLLLLPPPPPAPLWFATPITRFHSFGYFACKIAGSSTPPPPDRFSVAISIHCLLLIRCSYASFVSAAPDPDPAPADDDCCFLDHCTLSPALPAPPLPSLSSASPAWPCSCAWSADADADAAIISRLHDDVAHIALAPAAMARLLARALRVYEAADAENRLPPADLRSRPANIFCVLEALRVADQALQVVDQRVLRRVADTAVPRVLVPLAGLRLARVPR</sequence>
<dbReference type="AlphaFoldDB" id="A0A1R1WY33"/>
<feature type="region of interest" description="Disordered" evidence="1">
    <location>
        <begin position="105"/>
        <end position="128"/>
    </location>
</feature>
<organism evidence="2 3">
    <name type="scientific">Smittium culicis</name>
    <dbReference type="NCBI Taxonomy" id="133412"/>
    <lineage>
        <taxon>Eukaryota</taxon>
        <taxon>Fungi</taxon>
        <taxon>Fungi incertae sedis</taxon>
        <taxon>Zoopagomycota</taxon>
        <taxon>Kickxellomycotina</taxon>
        <taxon>Harpellomycetes</taxon>
        <taxon>Harpellales</taxon>
        <taxon>Legeriomycetaceae</taxon>
        <taxon>Smittium</taxon>
    </lineage>
</organism>
<dbReference type="InterPro" id="IPR008978">
    <property type="entry name" value="HSP20-like_chaperone"/>
</dbReference>
<evidence type="ECO:0000256" key="1">
    <source>
        <dbReference type="SAM" id="MobiDB-lite"/>
    </source>
</evidence>
<name>A0A1R1WY33_9FUNG</name>
<dbReference type="EMBL" id="LSSN01006089">
    <property type="protein sequence ID" value="OMJ07257.1"/>
    <property type="molecule type" value="Genomic_DNA"/>
</dbReference>
<dbReference type="Gene3D" id="2.60.40.790">
    <property type="match status" value="1"/>
</dbReference>
<accession>A0A1R1WY33</accession>
<dbReference type="OrthoDB" id="5568755at2759"/>
<evidence type="ECO:0000313" key="2">
    <source>
        <dbReference type="EMBL" id="OMJ07257.1"/>
    </source>
</evidence>